<accession>A0A1B7VVG6</accession>
<sequence>MNTLKTQSDDYFQKNWEIYQKVVVNNYMEHREFSSALYNFLNDYCQTPFSLLELGCGDATLTVQALLNTTIASYTGVDLSGVALEIAKVNMVQIQCEQTFIEDDISKVVEKLAQNQKQSFDVVMTSFVLHHLSLAEKDKVIQQVSHLLKPNGVFVLIDTVLKKEEDREHFINRYLENMYQNWNALSSQDMLMIDNHISTYDFPESQTTFYELAEKHNFVDFKCLYKDTIESAQFLCLYK</sequence>
<comment type="caution">
    <text evidence="2">The sequence shown here is derived from an EMBL/GenBank/DDBJ whole genome shotgun (WGS) entry which is preliminary data.</text>
</comment>
<dbReference type="Proteomes" id="UP000092382">
    <property type="component" value="Unassembled WGS sequence"/>
</dbReference>
<keyword evidence="2" id="KW-0830">Ubiquinone</keyword>
<dbReference type="Pfam" id="PF08242">
    <property type="entry name" value="Methyltransf_12"/>
    <property type="match status" value="1"/>
</dbReference>
<dbReference type="InterPro" id="IPR029063">
    <property type="entry name" value="SAM-dependent_MTases_sf"/>
</dbReference>
<dbReference type="CDD" id="cd02440">
    <property type="entry name" value="AdoMet_MTases"/>
    <property type="match status" value="1"/>
</dbReference>
<protein>
    <submittedName>
        <fullName evidence="2">Ubiquinone biosynthesis protein UbiE</fullName>
    </submittedName>
</protein>
<feature type="domain" description="Methyltransferase type 12" evidence="1">
    <location>
        <begin position="52"/>
        <end position="154"/>
    </location>
</feature>
<dbReference type="SUPFAM" id="SSF53335">
    <property type="entry name" value="S-adenosyl-L-methionine-dependent methyltransferases"/>
    <property type="match status" value="1"/>
</dbReference>
<reference evidence="2 3" key="1">
    <citation type="submission" date="2015-09" db="EMBL/GenBank/DDBJ databases">
        <title>Whole genome shotgun sequence assembly of Aphanizomenon flos-aquae UKL13.</title>
        <authorList>
            <person name="Driscoll C."/>
        </authorList>
    </citation>
    <scope>NUCLEOTIDE SEQUENCE [LARGE SCALE GENOMIC DNA]</scope>
    <source>
        <strain evidence="2">MDT13</strain>
    </source>
</reference>
<dbReference type="PATRIC" id="fig|1710894.3.peg.479"/>
<proteinExistence type="predicted"/>
<evidence type="ECO:0000259" key="1">
    <source>
        <dbReference type="Pfam" id="PF08242"/>
    </source>
</evidence>
<organism evidence="2 3">
    <name type="scientific">Aphanizomenon flos-aquae LD13</name>
    <dbReference type="NCBI Taxonomy" id="1710894"/>
    <lineage>
        <taxon>Bacteria</taxon>
        <taxon>Bacillati</taxon>
        <taxon>Cyanobacteriota</taxon>
        <taxon>Cyanophyceae</taxon>
        <taxon>Nostocales</taxon>
        <taxon>Aphanizomenonaceae</taxon>
        <taxon>Aphanizomenon</taxon>
    </lineage>
</organism>
<dbReference type="AlphaFoldDB" id="A0A1B7VVG6"/>
<dbReference type="EMBL" id="LJOY01000042">
    <property type="protein sequence ID" value="OBQ24894.1"/>
    <property type="molecule type" value="Genomic_DNA"/>
</dbReference>
<name>A0A1B7VVG6_APHFL</name>
<dbReference type="InterPro" id="IPR013217">
    <property type="entry name" value="Methyltransf_12"/>
</dbReference>
<gene>
    <name evidence="2" type="ORF">AN481_12955</name>
</gene>
<evidence type="ECO:0000313" key="2">
    <source>
        <dbReference type="EMBL" id="OBQ24894.1"/>
    </source>
</evidence>
<evidence type="ECO:0000313" key="3">
    <source>
        <dbReference type="Proteomes" id="UP000092382"/>
    </source>
</evidence>
<dbReference type="PANTHER" id="PTHR43861">
    <property type="entry name" value="TRANS-ACONITATE 2-METHYLTRANSFERASE-RELATED"/>
    <property type="match status" value="1"/>
</dbReference>
<dbReference type="Gene3D" id="3.40.50.150">
    <property type="entry name" value="Vaccinia Virus protein VP39"/>
    <property type="match status" value="1"/>
</dbReference>